<keyword evidence="9" id="KW-1185">Reference proteome</keyword>
<dbReference type="PANTHER" id="PTHR30177">
    <property type="entry name" value="GLYCINE BETAINE/L-PROLINE TRANSPORT SYSTEM PERMEASE PROTEIN PROW"/>
    <property type="match status" value="1"/>
</dbReference>
<sequence>MNEIEAAIAWLNDPLNWSGKGGILALTGEHLVMTLQAVLLASVVALPLGVVLGHSRRAARLGTSTVVLTNVTRALPTFALLTIFASTGVGFGNTPTVYAAAIFALPVILANTYEGVRSVDADIRDAATGIGMSGPRVLLHVELPLALPLITSGLRTAVVQVIATIPLAALVGGGGLGIIITQGFGTQRYGQVLAGGVIVALLCLVVEGLLALGQRLLTPAPVRALQGS</sequence>
<comment type="similarity">
    <text evidence="6">Belongs to the binding-protein-dependent transport system permease family.</text>
</comment>
<dbReference type="SUPFAM" id="SSF161098">
    <property type="entry name" value="MetI-like"/>
    <property type="match status" value="1"/>
</dbReference>
<keyword evidence="2 6" id="KW-0813">Transport</keyword>
<dbReference type="InterPro" id="IPR000515">
    <property type="entry name" value="MetI-like"/>
</dbReference>
<comment type="caution">
    <text evidence="8">The sequence shown here is derived from an EMBL/GenBank/DDBJ whole genome shotgun (WGS) entry which is preliminary data.</text>
</comment>
<dbReference type="Pfam" id="PF00528">
    <property type="entry name" value="BPD_transp_1"/>
    <property type="match status" value="1"/>
</dbReference>
<feature type="transmembrane region" description="Helical" evidence="6">
    <location>
        <begin position="74"/>
        <end position="91"/>
    </location>
</feature>
<dbReference type="PROSITE" id="PS50928">
    <property type="entry name" value="ABC_TM1"/>
    <property type="match status" value="1"/>
</dbReference>
<evidence type="ECO:0000256" key="3">
    <source>
        <dbReference type="ARBA" id="ARBA00022692"/>
    </source>
</evidence>
<evidence type="ECO:0000313" key="8">
    <source>
        <dbReference type="EMBL" id="NYS93756.1"/>
    </source>
</evidence>
<evidence type="ECO:0000313" key="9">
    <source>
        <dbReference type="Proteomes" id="UP000561011"/>
    </source>
</evidence>
<comment type="subcellular location">
    <subcellularLocation>
        <location evidence="6">Cell membrane</location>
        <topology evidence="6">Multi-pass membrane protein</topology>
    </subcellularLocation>
    <subcellularLocation>
        <location evidence="1">Membrane</location>
        <topology evidence="1">Multi-pass membrane protein</topology>
    </subcellularLocation>
</comment>
<reference evidence="8 9" key="1">
    <citation type="submission" date="2020-07" db="EMBL/GenBank/DDBJ databases">
        <title>MOT database genomes.</title>
        <authorList>
            <person name="Joseph S."/>
            <person name="Aduse-Opoku J."/>
            <person name="Hashim A."/>
            <person name="Wade W."/>
            <person name="Curtis M."/>
        </authorList>
    </citation>
    <scope>NUCLEOTIDE SEQUENCE [LARGE SCALE GENOMIC DNA]</scope>
    <source>
        <strain evidence="8 9">DSM 100099</strain>
    </source>
</reference>
<name>A0A853ESX7_9MICO</name>
<keyword evidence="5 6" id="KW-0472">Membrane</keyword>
<evidence type="ECO:0000256" key="6">
    <source>
        <dbReference type="RuleBase" id="RU363032"/>
    </source>
</evidence>
<keyword evidence="4 6" id="KW-1133">Transmembrane helix</keyword>
<dbReference type="CDD" id="cd06261">
    <property type="entry name" value="TM_PBP2"/>
    <property type="match status" value="1"/>
</dbReference>
<dbReference type="GO" id="GO:0031460">
    <property type="term" value="P:glycine betaine transport"/>
    <property type="evidence" value="ECO:0007669"/>
    <property type="project" value="TreeGrafter"/>
</dbReference>
<evidence type="ECO:0000256" key="5">
    <source>
        <dbReference type="ARBA" id="ARBA00023136"/>
    </source>
</evidence>
<feature type="transmembrane region" description="Helical" evidence="6">
    <location>
        <begin position="31"/>
        <end position="53"/>
    </location>
</feature>
<dbReference type="AlphaFoldDB" id="A0A853ESX7"/>
<feature type="transmembrane region" description="Helical" evidence="6">
    <location>
        <begin position="161"/>
        <end position="180"/>
    </location>
</feature>
<dbReference type="PANTHER" id="PTHR30177:SF33">
    <property type="entry name" value="POSSIBLE OSMOPROTECTANT (GLYCINE BETAINE_CARNITINE_CHOLINE_L-PROLINE) TRANSPORT INTEGRAL MEMBRANE PROTEIN ABC TRANSPORTER PROZ"/>
    <property type="match status" value="1"/>
</dbReference>
<evidence type="ECO:0000256" key="2">
    <source>
        <dbReference type="ARBA" id="ARBA00022448"/>
    </source>
</evidence>
<proteinExistence type="inferred from homology"/>
<dbReference type="GO" id="GO:0005886">
    <property type="term" value="C:plasma membrane"/>
    <property type="evidence" value="ECO:0007669"/>
    <property type="project" value="UniProtKB-SubCell"/>
</dbReference>
<dbReference type="EMBL" id="JACBYE010000019">
    <property type="protein sequence ID" value="NYS93756.1"/>
    <property type="molecule type" value="Genomic_DNA"/>
</dbReference>
<evidence type="ECO:0000259" key="7">
    <source>
        <dbReference type="PROSITE" id="PS50928"/>
    </source>
</evidence>
<organism evidence="8 9">
    <name type="scientific">Sanguibacter inulinus</name>
    <dbReference type="NCBI Taxonomy" id="60922"/>
    <lineage>
        <taxon>Bacteria</taxon>
        <taxon>Bacillati</taxon>
        <taxon>Actinomycetota</taxon>
        <taxon>Actinomycetes</taxon>
        <taxon>Micrococcales</taxon>
        <taxon>Sanguibacteraceae</taxon>
        <taxon>Sanguibacter</taxon>
    </lineage>
</organism>
<protein>
    <submittedName>
        <fullName evidence="8">ABC transporter permease</fullName>
    </submittedName>
</protein>
<keyword evidence="3 6" id="KW-0812">Transmembrane</keyword>
<dbReference type="Proteomes" id="UP000561011">
    <property type="component" value="Unassembled WGS sequence"/>
</dbReference>
<evidence type="ECO:0000256" key="4">
    <source>
        <dbReference type="ARBA" id="ARBA00022989"/>
    </source>
</evidence>
<dbReference type="Gene3D" id="1.10.3720.10">
    <property type="entry name" value="MetI-like"/>
    <property type="match status" value="1"/>
</dbReference>
<dbReference type="RefSeq" id="WP_056134467.1">
    <property type="nucleotide sequence ID" value="NZ_JACBYE010000019.1"/>
</dbReference>
<evidence type="ECO:0000256" key="1">
    <source>
        <dbReference type="ARBA" id="ARBA00004141"/>
    </source>
</evidence>
<feature type="domain" description="ABC transmembrane type-1" evidence="7">
    <location>
        <begin position="27"/>
        <end position="210"/>
    </location>
</feature>
<accession>A0A853ESX7</accession>
<dbReference type="InterPro" id="IPR051204">
    <property type="entry name" value="ABC_transp_perm/SBD"/>
</dbReference>
<dbReference type="GO" id="GO:0055085">
    <property type="term" value="P:transmembrane transport"/>
    <property type="evidence" value="ECO:0007669"/>
    <property type="project" value="InterPro"/>
</dbReference>
<dbReference type="InterPro" id="IPR035906">
    <property type="entry name" value="MetI-like_sf"/>
</dbReference>
<feature type="transmembrane region" description="Helical" evidence="6">
    <location>
        <begin position="192"/>
        <end position="212"/>
    </location>
</feature>
<gene>
    <name evidence="8" type="ORF">HZZ10_09510</name>
</gene>